<organism evidence="2 3">
    <name type="scientific">Phaeobacter piscinae</name>
    <dbReference type="NCBI Taxonomy" id="1580596"/>
    <lineage>
        <taxon>Bacteria</taxon>
        <taxon>Pseudomonadati</taxon>
        <taxon>Pseudomonadota</taxon>
        <taxon>Alphaproteobacteria</taxon>
        <taxon>Rhodobacterales</taxon>
        <taxon>Roseobacteraceae</taxon>
        <taxon>Phaeobacter</taxon>
    </lineage>
</organism>
<feature type="region of interest" description="Disordered" evidence="1">
    <location>
        <begin position="48"/>
        <end position="68"/>
    </location>
</feature>
<evidence type="ECO:0000256" key="1">
    <source>
        <dbReference type="SAM" id="MobiDB-lite"/>
    </source>
</evidence>
<evidence type="ECO:0000313" key="3">
    <source>
        <dbReference type="Proteomes" id="UP000218606"/>
    </source>
</evidence>
<dbReference type="Proteomes" id="UP000218606">
    <property type="component" value="Chromosome"/>
</dbReference>
<protein>
    <submittedName>
        <fullName evidence="2">Uncharacterized protein</fullName>
    </submittedName>
</protein>
<feature type="region of interest" description="Disordered" evidence="1">
    <location>
        <begin position="1"/>
        <end position="26"/>
    </location>
</feature>
<dbReference type="AlphaFoldDB" id="A0AAN1L9J1"/>
<name>A0AAN1L9J1_9RHOB</name>
<dbReference type="RefSeq" id="WP_123618709.1">
    <property type="nucleotide sequence ID" value="NZ_CP010656.1"/>
</dbReference>
<proteinExistence type="predicted"/>
<dbReference type="EMBL" id="CP010767">
    <property type="protein sequence ID" value="ATG42434.1"/>
    <property type="molecule type" value="Genomic_DNA"/>
</dbReference>
<accession>A0AAN1L9J1</accession>
<evidence type="ECO:0000313" key="2">
    <source>
        <dbReference type="EMBL" id="ATG42434.1"/>
    </source>
</evidence>
<sequence>MAAETSGQPDISRADVRGVPGAGQPCVNLPCGDLFGRDRAEAAVITPMMPQITTTKPRPSNRAGRRRR</sequence>
<gene>
    <name evidence="2" type="ORF">PhaeoP13_00471</name>
</gene>
<reference evidence="2 3" key="1">
    <citation type="journal article" date="2017" name="Front. Microbiol.">
        <title>Phaeobacter piscinae sp. nov., a species of the Roseobacter group and potential aquaculture probiont.</title>
        <authorList>
            <person name="Sonnenschein E.C."/>
            <person name="Phippen C.B.W."/>
            <person name="Nielsen K.F."/>
            <person name="Mateiu R.V."/>
            <person name="Melchiorsen J."/>
            <person name="Gram L."/>
            <person name="Overmann J."/>
            <person name="Freese H.M."/>
        </authorList>
    </citation>
    <scope>NUCLEOTIDE SEQUENCE [LARGE SCALE GENOMIC DNA]</scope>
    <source>
        <strain evidence="2 3">P13</strain>
    </source>
</reference>